<accession>A0ABQ3D0Y4</accession>
<dbReference type="PANTHER" id="PTHR44688:SF16">
    <property type="entry name" value="DNA-BINDING TRANSCRIPTIONAL ACTIVATOR DEVR_DOSR"/>
    <property type="match status" value="1"/>
</dbReference>
<organism evidence="5 6">
    <name type="scientific">Streptomyces canarius</name>
    <dbReference type="NCBI Taxonomy" id="285453"/>
    <lineage>
        <taxon>Bacteria</taxon>
        <taxon>Bacillati</taxon>
        <taxon>Actinomycetota</taxon>
        <taxon>Actinomycetes</taxon>
        <taxon>Kitasatosporales</taxon>
        <taxon>Streptomycetaceae</taxon>
        <taxon>Streptomyces</taxon>
    </lineage>
</organism>
<evidence type="ECO:0000256" key="2">
    <source>
        <dbReference type="ARBA" id="ARBA00023125"/>
    </source>
</evidence>
<dbReference type="RefSeq" id="WP_189892049.1">
    <property type="nucleotide sequence ID" value="NZ_BMVN01000031.1"/>
</dbReference>
<evidence type="ECO:0000259" key="4">
    <source>
        <dbReference type="PROSITE" id="PS50043"/>
    </source>
</evidence>
<dbReference type="Pfam" id="PF00196">
    <property type="entry name" value="GerE"/>
    <property type="match status" value="1"/>
</dbReference>
<dbReference type="Proteomes" id="UP000653644">
    <property type="component" value="Unassembled WGS sequence"/>
</dbReference>
<dbReference type="PRINTS" id="PR00038">
    <property type="entry name" value="HTHLUXR"/>
</dbReference>
<dbReference type="EMBL" id="BMVN01000031">
    <property type="protein sequence ID" value="GHA52211.1"/>
    <property type="molecule type" value="Genomic_DNA"/>
</dbReference>
<dbReference type="Gene3D" id="1.10.10.10">
    <property type="entry name" value="Winged helix-like DNA-binding domain superfamily/Winged helix DNA-binding domain"/>
    <property type="match status" value="1"/>
</dbReference>
<dbReference type="PROSITE" id="PS50043">
    <property type="entry name" value="HTH_LUXR_2"/>
    <property type="match status" value="1"/>
</dbReference>
<name>A0ABQ3D0Y4_9ACTN</name>
<proteinExistence type="predicted"/>
<protein>
    <recommendedName>
        <fullName evidence="4">HTH luxR-type domain-containing protein</fullName>
    </recommendedName>
</protein>
<dbReference type="SMART" id="SM00421">
    <property type="entry name" value="HTH_LUXR"/>
    <property type="match status" value="1"/>
</dbReference>
<evidence type="ECO:0000256" key="3">
    <source>
        <dbReference type="ARBA" id="ARBA00023163"/>
    </source>
</evidence>
<dbReference type="PANTHER" id="PTHR44688">
    <property type="entry name" value="DNA-BINDING TRANSCRIPTIONAL ACTIVATOR DEVR_DOSR"/>
    <property type="match status" value="1"/>
</dbReference>
<feature type="domain" description="HTH luxR-type" evidence="4">
    <location>
        <begin position="134"/>
        <end position="199"/>
    </location>
</feature>
<dbReference type="InterPro" id="IPR036388">
    <property type="entry name" value="WH-like_DNA-bd_sf"/>
</dbReference>
<evidence type="ECO:0000256" key="1">
    <source>
        <dbReference type="ARBA" id="ARBA00023015"/>
    </source>
</evidence>
<gene>
    <name evidence="5" type="ORF">GCM10010345_66000</name>
</gene>
<sequence>MIESQIIRIGMEGILRDLACVGRVETYEPGCLDVLLDAPPDILIITFDEWRVLAESTEGTHTRLPHLLVLGDEPYEWSGELFAALPVDGFLSLQKLSAQSAGESLLRTVTGQMPMPPALARRLLTANKVRISGSAVRSVSLTSRESEALSLLADGLSNKQIARKLGISIHGAKRLVGSILLKLGAPNRTGAVVTAQKAGLV</sequence>
<dbReference type="SUPFAM" id="SSF46894">
    <property type="entry name" value="C-terminal effector domain of the bipartite response regulators"/>
    <property type="match status" value="1"/>
</dbReference>
<keyword evidence="3" id="KW-0804">Transcription</keyword>
<dbReference type="InterPro" id="IPR000792">
    <property type="entry name" value="Tscrpt_reg_LuxR_C"/>
</dbReference>
<dbReference type="InterPro" id="IPR016032">
    <property type="entry name" value="Sig_transdc_resp-reg_C-effctor"/>
</dbReference>
<keyword evidence="6" id="KW-1185">Reference proteome</keyword>
<keyword evidence="2" id="KW-0238">DNA-binding</keyword>
<keyword evidence="1" id="KW-0805">Transcription regulation</keyword>
<dbReference type="CDD" id="cd06170">
    <property type="entry name" value="LuxR_C_like"/>
    <property type="match status" value="1"/>
</dbReference>
<evidence type="ECO:0000313" key="5">
    <source>
        <dbReference type="EMBL" id="GHA52211.1"/>
    </source>
</evidence>
<reference evidence="6" key="1">
    <citation type="journal article" date="2019" name="Int. J. Syst. Evol. Microbiol.">
        <title>The Global Catalogue of Microorganisms (GCM) 10K type strain sequencing project: providing services to taxonomists for standard genome sequencing and annotation.</title>
        <authorList>
            <consortium name="The Broad Institute Genomics Platform"/>
            <consortium name="The Broad Institute Genome Sequencing Center for Infectious Disease"/>
            <person name="Wu L."/>
            <person name="Ma J."/>
        </authorList>
    </citation>
    <scope>NUCLEOTIDE SEQUENCE [LARGE SCALE GENOMIC DNA]</scope>
    <source>
        <strain evidence="6">JCM 4733</strain>
    </source>
</reference>
<comment type="caution">
    <text evidence="5">The sequence shown here is derived from an EMBL/GenBank/DDBJ whole genome shotgun (WGS) entry which is preliminary data.</text>
</comment>
<evidence type="ECO:0000313" key="6">
    <source>
        <dbReference type="Proteomes" id="UP000653644"/>
    </source>
</evidence>